<evidence type="ECO:0000313" key="4">
    <source>
        <dbReference type="EMBL" id="MBD3941197.1"/>
    </source>
</evidence>
<keyword evidence="5" id="KW-1185">Reference proteome</keyword>
<gene>
    <name evidence="4" type="ORF">IF188_05725</name>
</gene>
<evidence type="ECO:0000259" key="3">
    <source>
        <dbReference type="Pfam" id="PF20693"/>
    </source>
</evidence>
<keyword evidence="2" id="KW-0812">Transmembrane</keyword>
<dbReference type="SUPFAM" id="SSF52540">
    <property type="entry name" value="P-loop containing nucleoside triphosphate hydrolases"/>
    <property type="match status" value="1"/>
</dbReference>
<sequence length="1245" mass="137843">MPDAPLPAVENPITLRSLAPSYDEQRHGVYVTAVVRALREQDDVRNIALTGAYGTGKSSVLRRLTEMPEFQGRVLELSLSTVGVAQERPEGESDTNPAAWTKTNLIQKEIVKQILYRDAPEKTRGSRFRRLSQFRWEREVGVAFGLGALLFVVLWIVGLAAPLMRVLGPDPAAGWFVLANVALLMLLAGVVYAVRWLTHNRVFLEKLSAGPATVSLAATSSSYFDQYMDEIVYYFEKSGRDIVIFEDIDRFEDVHIFETLRALNTLLNGSEQVRRRRRVNLPDQAKDRHRPDIKFIYALRDSVFEKLGDNTDADADATVGEDQAKESEPAAPDQADDEVRRANRTKFFDIVIPIVPFITHRNARDLMLDAMKGTGVSRDLINVAARFVADMRLITDMRNEYDIYASRLLGTPNQMPGLDADRLFAIILYKCVHMADFEAIRFGHSDLDKLHDAWRNIVTDSLADAYDRERTAAKRLALDGVTDARAQTLGIRAELVLHALTPNKRYVSNTYLGVDGQQFRGEELRDRALWERIAGDPPPSAIVIVNPNTGPQLSVTRDQLQTLLGQPLDPTEWQRVDRAAELLAQRSARQDIAFLRHDEWGEMHDRQKYRSRPAGGNRESFADAAQRILRSRLARALVASGYINDYYALYVSIYYGEHLRPQAINYVVHALDRGVADFHYPLDGDDVEAIIGDKGTDIFRDRAAYNINILDHLLSKRPEEAKMIVHQLTALDSEDSKFGEAYLRGGTQRVRFVQLLAPLMPEIILSFVSDASQDILAELVDAALDYAGESIEGPPNDWLIIDHYEQFPSISAAANKGDGLNPRKHRTIDAIAKLGTRLPDTTPLTEIARSRVREVGAYELNATNVEDLTGQSSLALDAIRSKSKAVYRVALDRAGEYLDLVAAREGTLTIEDPNQFISILNEAREAGVNDEQLTQLVRRAATNCHVDDITEVPEQVWPALAATKRMVPSVQNLLAYLDHVGTVDDNIGILLAQVEEISSPAPVSDVDGTRLAVAVLGAAEAIPSPTHRLRLALSLNTPSPLAPASVAAESGDLAGLMIESGLLADDEDTFSSTLIVDWPTRESALARSQNAAAFLSPASLPPAELANFFRSVKVPSAQKGAVFAKLSAFFSGASRDGIRAAATFAVDSNEDLIFAAIDQLRIGGVTDPIIIALLANSTSISLDELRAELRALNDPYPSIADRGTTRPLVPDDDAHRRVLDRLKAGAIVTNHRPERGRRRVYLRRP</sequence>
<feature type="transmembrane region" description="Helical" evidence="2">
    <location>
        <begin position="140"/>
        <end position="161"/>
    </location>
</feature>
<reference evidence="4 5" key="1">
    <citation type="submission" date="2020-09" db="EMBL/GenBank/DDBJ databases">
        <title>Isolation and identification of active actinomycetes.</title>
        <authorList>
            <person name="Li X."/>
        </authorList>
    </citation>
    <scope>NUCLEOTIDE SEQUENCE [LARGE SCALE GENOMIC DNA]</scope>
    <source>
        <strain evidence="4 5">NEAU-LLC</strain>
    </source>
</reference>
<accession>A0ABR8NN31</accession>
<dbReference type="RefSeq" id="WP_191170834.1">
    <property type="nucleotide sequence ID" value="NZ_JACXZS010000003.1"/>
</dbReference>
<evidence type="ECO:0000313" key="5">
    <source>
        <dbReference type="Proteomes" id="UP000598426"/>
    </source>
</evidence>
<name>A0ABR8NN31_9MICO</name>
<dbReference type="InterPro" id="IPR048428">
    <property type="entry name" value="YobI-NTPase"/>
</dbReference>
<keyword evidence="2" id="KW-0472">Membrane</keyword>
<feature type="domain" description="YobI-like P-loop NTPase" evidence="3">
    <location>
        <begin position="30"/>
        <end position="447"/>
    </location>
</feature>
<evidence type="ECO:0000256" key="2">
    <source>
        <dbReference type="SAM" id="Phobius"/>
    </source>
</evidence>
<dbReference type="InterPro" id="IPR027417">
    <property type="entry name" value="P-loop_NTPase"/>
</dbReference>
<protein>
    <recommendedName>
        <fullName evidence="3">YobI-like P-loop NTPase domain-containing protein</fullName>
    </recommendedName>
</protein>
<keyword evidence="2" id="KW-1133">Transmembrane helix</keyword>
<dbReference type="EMBL" id="JACXZS010000003">
    <property type="protein sequence ID" value="MBD3941197.1"/>
    <property type="molecule type" value="Genomic_DNA"/>
</dbReference>
<proteinExistence type="predicted"/>
<comment type="caution">
    <text evidence="4">The sequence shown here is derived from an EMBL/GenBank/DDBJ whole genome shotgun (WGS) entry which is preliminary data.</text>
</comment>
<dbReference type="Proteomes" id="UP000598426">
    <property type="component" value="Unassembled WGS sequence"/>
</dbReference>
<feature type="transmembrane region" description="Helical" evidence="2">
    <location>
        <begin position="173"/>
        <end position="194"/>
    </location>
</feature>
<feature type="region of interest" description="Disordered" evidence="1">
    <location>
        <begin position="319"/>
        <end position="338"/>
    </location>
</feature>
<organism evidence="4 5">
    <name type="scientific">Microbacterium helvum</name>
    <dbReference type="NCBI Taxonomy" id="2773713"/>
    <lineage>
        <taxon>Bacteria</taxon>
        <taxon>Bacillati</taxon>
        <taxon>Actinomycetota</taxon>
        <taxon>Actinomycetes</taxon>
        <taxon>Micrococcales</taxon>
        <taxon>Microbacteriaceae</taxon>
        <taxon>Microbacterium</taxon>
    </lineage>
</organism>
<dbReference type="Pfam" id="PF20693">
    <property type="entry name" value="YobI-ATPase"/>
    <property type="match status" value="1"/>
</dbReference>
<evidence type="ECO:0000256" key="1">
    <source>
        <dbReference type="SAM" id="MobiDB-lite"/>
    </source>
</evidence>